<evidence type="ECO:0000256" key="7">
    <source>
        <dbReference type="SAM" id="Phobius"/>
    </source>
</evidence>
<keyword evidence="9" id="KW-1185">Reference proteome</keyword>
<dbReference type="PANTHER" id="PTHR33452">
    <property type="entry name" value="OXIDOREDUCTASE CATD-RELATED"/>
    <property type="match status" value="1"/>
</dbReference>
<dbReference type="Pfam" id="PF07681">
    <property type="entry name" value="DoxX"/>
    <property type="match status" value="1"/>
</dbReference>
<feature type="transmembrane region" description="Helical" evidence="7">
    <location>
        <begin position="106"/>
        <end position="125"/>
    </location>
</feature>
<evidence type="ECO:0000256" key="2">
    <source>
        <dbReference type="ARBA" id="ARBA00006679"/>
    </source>
</evidence>
<name>A0A1I1F8W4_9SPHI</name>
<gene>
    <name evidence="8" type="ORF">SAMN05421747_102323</name>
</gene>
<comment type="subcellular location">
    <subcellularLocation>
        <location evidence="1">Cell membrane</location>
        <topology evidence="1">Multi-pass membrane protein</topology>
    </subcellularLocation>
</comment>
<dbReference type="EMBL" id="FOLL01000002">
    <property type="protein sequence ID" value="SFB95949.1"/>
    <property type="molecule type" value="Genomic_DNA"/>
</dbReference>
<feature type="transmembrane region" description="Helical" evidence="7">
    <location>
        <begin position="12"/>
        <end position="31"/>
    </location>
</feature>
<dbReference type="InterPro" id="IPR051907">
    <property type="entry name" value="DoxX-like_oxidoreductase"/>
</dbReference>
<reference evidence="8 9" key="1">
    <citation type="submission" date="2016-10" db="EMBL/GenBank/DDBJ databases">
        <authorList>
            <person name="de Groot N.N."/>
        </authorList>
    </citation>
    <scope>NUCLEOTIDE SEQUENCE [LARGE SCALE GENOMIC DNA]</scope>
    <source>
        <strain evidence="8 9">DSM 22900</strain>
    </source>
</reference>
<evidence type="ECO:0000256" key="3">
    <source>
        <dbReference type="ARBA" id="ARBA00022475"/>
    </source>
</evidence>
<dbReference type="InterPro" id="IPR032808">
    <property type="entry name" value="DoxX"/>
</dbReference>
<feature type="transmembrane region" description="Helical" evidence="7">
    <location>
        <begin position="43"/>
        <end position="66"/>
    </location>
</feature>
<dbReference type="OrthoDB" id="9813193at2"/>
<feature type="transmembrane region" description="Helical" evidence="7">
    <location>
        <begin position="73"/>
        <end position="100"/>
    </location>
</feature>
<evidence type="ECO:0000256" key="6">
    <source>
        <dbReference type="ARBA" id="ARBA00023136"/>
    </source>
</evidence>
<dbReference type="PANTHER" id="PTHR33452:SF1">
    <property type="entry name" value="INNER MEMBRANE PROTEIN YPHA-RELATED"/>
    <property type="match status" value="1"/>
</dbReference>
<evidence type="ECO:0000256" key="4">
    <source>
        <dbReference type="ARBA" id="ARBA00022692"/>
    </source>
</evidence>
<dbReference type="RefSeq" id="WP_090971600.1">
    <property type="nucleotide sequence ID" value="NZ_FOLL01000002.1"/>
</dbReference>
<evidence type="ECO:0000313" key="9">
    <source>
        <dbReference type="Proteomes" id="UP000199577"/>
    </source>
</evidence>
<protein>
    <submittedName>
        <fullName evidence="8">Putative oxidoreductase</fullName>
    </submittedName>
</protein>
<accession>A0A1I1F8W4</accession>
<comment type="similarity">
    <text evidence="2">Belongs to the DoxX family.</text>
</comment>
<proteinExistence type="inferred from homology"/>
<evidence type="ECO:0000256" key="5">
    <source>
        <dbReference type="ARBA" id="ARBA00022989"/>
    </source>
</evidence>
<evidence type="ECO:0000313" key="8">
    <source>
        <dbReference type="EMBL" id="SFB95949.1"/>
    </source>
</evidence>
<dbReference type="AlphaFoldDB" id="A0A1I1F8W4"/>
<sequence length="135" mass="14243">MATLSSLSKFKNTGLLLIRIGLGIMFIMHGYPKLLGGPERWESVGGAMGTIGITFLPMLWGLLAALAETAGGFFFLIGLLFRPTAVVLAFTMLIAALFHLGKGDGLMGASHAIEVGVVFLGLAFVGPGKYSIDKR</sequence>
<keyword evidence="4 7" id="KW-0812">Transmembrane</keyword>
<evidence type="ECO:0000256" key="1">
    <source>
        <dbReference type="ARBA" id="ARBA00004651"/>
    </source>
</evidence>
<organism evidence="8 9">
    <name type="scientific">Parapedobacter composti</name>
    <dbReference type="NCBI Taxonomy" id="623281"/>
    <lineage>
        <taxon>Bacteria</taxon>
        <taxon>Pseudomonadati</taxon>
        <taxon>Bacteroidota</taxon>
        <taxon>Sphingobacteriia</taxon>
        <taxon>Sphingobacteriales</taxon>
        <taxon>Sphingobacteriaceae</taxon>
        <taxon>Parapedobacter</taxon>
    </lineage>
</organism>
<dbReference type="STRING" id="623281.SAMN05421747_102323"/>
<dbReference type="Proteomes" id="UP000199577">
    <property type="component" value="Unassembled WGS sequence"/>
</dbReference>
<keyword evidence="3" id="KW-1003">Cell membrane</keyword>
<keyword evidence="5 7" id="KW-1133">Transmembrane helix</keyword>
<keyword evidence="6 7" id="KW-0472">Membrane</keyword>
<dbReference type="GO" id="GO:0005886">
    <property type="term" value="C:plasma membrane"/>
    <property type="evidence" value="ECO:0007669"/>
    <property type="project" value="UniProtKB-SubCell"/>
</dbReference>